<dbReference type="PANTHER" id="PTHR30589:SF0">
    <property type="entry name" value="PHOSPHATIDYLGLYCEROL--PROLIPOPROTEIN DIACYLGLYCERYL TRANSFERASE"/>
    <property type="match status" value="1"/>
</dbReference>
<feature type="binding site" evidence="7">
    <location>
        <position position="207"/>
    </location>
    <ligand>
        <name>a 1,2-diacyl-sn-glycero-3-phospho-(1'-sn-glycerol)</name>
        <dbReference type="ChEBI" id="CHEBI:64716"/>
    </ligand>
</feature>
<keyword evidence="8" id="KW-0328">Glycosyltransferase</keyword>
<feature type="transmembrane region" description="Helical" evidence="7">
    <location>
        <begin position="390"/>
        <end position="410"/>
    </location>
</feature>
<name>A0A5C6DMG9_9BACT</name>
<keyword evidence="5 7" id="KW-1133">Transmembrane helix</keyword>
<evidence type="ECO:0000313" key="9">
    <source>
        <dbReference type="Proteomes" id="UP000319143"/>
    </source>
</evidence>
<organism evidence="8 9">
    <name type="scientific">Novipirellula artificiosorum</name>
    <dbReference type="NCBI Taxonomy" id="2528016"/>
    <lineage>
        <taxon>Bacteria</taxon>
        <taxon>Pseudomonadati</taxon>
        <taxon>Planctomycetota</taxon>
        <taxon>Planctomycetia</taxon>
        <taxon>Pirellulales</taxon>
        <taxon>Pirellulaceae</taxon>
        <taxon>Novipirellula</taxon>
    </lineage>
</organism>
<dbReference type="GO" id="GO:0042158">
    <property type="term" value="P:lipoprotein biosynthetic process"/>
    <property type="evidence" value="ECO:0007669"/>
    <property type="project" value="UniProtKB-UniRule"/>
</dbReference>
<feature type="transmembrane region" description="Helical" evidence="7">
    <location>
        <begin position="49"/>
        <end position="71"/>
    </location>
</feature>
<feature type="transmembrane region" description="Helical" evidence="7">
    <location>
        <begin position="359"/>
        <end position="378"/>
    </location>
</feature>
<sequence>MRSTLFTIPHEFADLPVFGFGWGLILLAIALIVRLVILRRLQKHAFSDFLSSEAIMWGVLALAVVIVLPMVEIKNIDGAPVGMAIRGYGVMLLIGVLTAVGLAMLRTRRRGIDPEVIINMAPWVFIGGIAGARLFYVIQYRDRFIGDSLSETVRGILTFTEGGLVVYGGFIFGVLAAVFFVVRHRLPVLKLGDAIVPCMFLGLFFGRMGCLLNGCCYGGQCAEYWAALHFPVGSPVYVEQLEKGVLVGLEIDESSGRIESVRKGSLADKAGISSGSRVERIRLDDRYLRDVPKDRPIERAPRGLLMLVDGKTYQWSPDQLPPRAEAVQPAQLISSFSAICLCGLLCAASYVFRREGAIMMLGFASYAVLRFGLEWIRVDEKGQFGTSLSISQWVSVMVLAGSVAGLIWIYRRGAIQSVPTANT</sequence>
<feature type="transmembrane region" description="Helical" evidence="7">
    <location>
        <begin position="156"/>
        <end position="182"/>
    </location>
</feature>
<feature type="transmembrane region" description="Helical" evidence="7">
    <location>
        <begin position="20"/>
        <end position="37"/>
    </location>
</feature>
<dbReference type="EMBL" id="SJPV01000006">
    <property type="protein sequence ID" value="TWU36116.1"/>
    <property type="molecule type" value="Genomic_DNA"/>
</dbReference>
<feature type="transmembrane region" description="Helical" evidence="7">
    <location>
        <begin position="83"/>
        <end position="105"/>
    </location>
</feature>
<reference evidence="8 9" key="1">
    <citation type="submission" date="2019-02" db="EMBL/GenBank/DDBJ databases">
        <title>Deep-cultivation of Planctomycetes and their phenomic and genomic characterization uncovers novel biology.</title>
        <authorList>
            <person name="Wiegand S."/>
            <person name="Jogler M."/>
            <person name="Boedeker C."/>
            <person name="Pinto D."/>
            <person name="Vollmers J."/>
            <person name="Rivas-Marin E."/>
            <person name="Kohn T."/>
            <person name="Peeters S.H."/>
            <person name="Heuer A."/>
            <person name="Rast P."/>
            <person name="Oberbeckmann S."/>
            <person name="Bunk B."/>
            <person name="Jeske O."/>
            <person name="Meyerdierks A."/>
            <person name="Storesund J.E."/>
            <person name="Kallscheuer N."/>
            <person name="Luecker S."/>
            <person name="Lage O.M."/>
            <person name="Pohl T."/>
            <person name="Merkel B.J."/>
            <person name="Hornburger P."/>
            <person name="Mueller R.-W."/>
            <person name="Bruemmer F."/>
            <person name="Labrenz M."/>
            <person name="Spormann A.M."/>
            <person name="Op Den Camp H."/>
            <person name="Overmann J."/>
            <person name="Amann R."/>
            <person name="Jetten M.S.M."/>
            <person name="Mascher T."/>
            <person name="Medema M.H."/>
            <person name="Devos D.P."/>
            <person name="Kaster A.-K."/>
            <person name="Ovreas L."/>
            <person name="Rohde M."/>
            <person name="Galperin M.Y."/>
            <person name="Jogler C."/>
        </authorList>
    </citation>
    <scope>NUCLEOTIDE SEQUENCE [LARGE SCALE GENOMIC DNA]</scope>
    <source>
        <strain evidence="8 9">Poly41</strain>
    </source>
</reference>
<comment type="similarity">
    <text evidence="1 7">Belongs to the Lgt family.</text>
</comment>
<comment type="subcellular location">
    <subcellularLocation>
        <location evidence="7">Cell membrane</location>
        <topology evidence="7">Multi-pass membrane protein</topology>
    </subcellularLocation>
</comment>
<proteinExistence type="inferred from homology"/>
<evidence type="ECO:0000256" key="3">
    <source>
        <dbReference type="ARBA" id="ARBA00022679"/>
    </source>
</evidence>
<protein>
    <recommendedName>
        <fullName evidence="7">Phosphatidylglycerol--prolipoprotein diacylglyceryl transferase</fullName>
        <ecNumber evidence="7">2.5.1.145</ecNumber>
    </recommendedName>
</protein>
<keyword evidence="8" id="KW-0449">Lipoprotein</keyword>
<comment type="pathway">
    <text evidence="7">Protein modification; lipoprotein biosynthesis (diacylglyceryl transfer).</text>
</comment>
<dbReference type="EC" id="2.5.1.145" evidence="7"/>
<evidence type="ECO:0000256" key="5">
    <source>
        <dbReference type="ARBA" id="ARBA00022989"/>
    </source>
</evidence>
<comment type="caution">
    <text evidence="8">The sequence shown here is derived from an EMBL/GenBank/DDBJ whole genome shotgun (WGS) entry which is preliminary data.</text>
</comment>
<dbReference type="GO" id="GO:0005886">
    <property type="term" value="C:plasma membrane"/>
    <property type="evidence" value="ECO:0007669"/>
    <property type="project" value="UniProtKB-SubCell"/>
</dbReference>
<feature type="transmembrane region" description="Helical" evidence="7">
    <location>
        <begin position="194"/>
        <end position="214"/>
    </location>
</feature>
<gene>
    <name evidence="7 8" type="primary">lgt</name>
    <name evidence="8" type="ORF">Poly41_38690</name>
</gene>
<dbReference type="GO" id="GO:0008961">
    <property type="term" value="F:phosphatidylglycerol-prolipoprotein diacylglyceryl transferase activity"/>
    <property type="evidence" value="ECO:0007669"/>
    <property type="project" value="UniProtKB-UniRule"/>
</dbReference>
<evidence type="ECO:0000256" key="2">
    <source>
        <dbReference type="ARBA" id="ARBA00022475"/>
    </source>
</evidence>
<dbReference type="AlphaFoldDB" id="A0A5C6DMG9"/>
<dbReference type="InterPro" id="IPR001640">
    <property type="entry name" value="Lgt"/>
</dbReference>
<keyword evidence="2 7" id="KW-1003">Cell membrane</keyword>
<keyword evidence="4 7" id="KW-0812">Transmembrane</keyword>
<keyword evidence="6 7" id="KW-0472">Membrane</keyword>
<dbReference type="HAMAP" id="MF_01147">
    <property type="entry name" value="Lgt"/>
    <property type="match status" value="1"/>
</dbReference>
<evidence type="ECO:0000256" key="1">
    <source>
        <dbReference type="ARBA" id="ARBA00007150"/>
    </source>
</evidence>
<dbReference type="UniPathway" id="UPA00664"/>
<evidence type="ECO:0000256" key="6">
    <source>
        <dbReference type="ARBA" id="ARBA00023136"/>
    </source>
</evidence>
<evidence type="ECO:0000313" key="8">
    <source>
        <dbReference type="EMBL" id="TWU36116.1"/>
    </source>
</evidence>
<dbReference type="Proteomes" id="UP000319143">
    <property type="component" value="Unassembled WGS sequence"/>
</dbReference>
<feature type="transmembrane region" description="Helical" evidence="7">
    <location>
        <begin position="332"/>
        <end position="352"/>
    </location>
</feature>
<dbReference type="Pfam" id="PF01790">
    <property type="entry name" value="LGT"/>
    <property type="match status" value="1"/>
</dbReference>
<dbReference type="PANTHER" id="PTHR30589">
    <property type="entry name" value="PROLIPOPROTEIN DIACYLGLYCERYL TRANSFERASE"/>
    <property type="match status" value="1"/>
</dbReference>
<evidence type="ECO:0000256" key="4">
    <source>
        <dbReference type="ARBA" id="ARBA00022692"/>
    </source>
</evidence>
<keyword evidence="9" id="KW-1185">Reference proteome</keyword>
<evidence type="ECO:0000256" key="7">
    <source>
        <dbReference type="HAMAP-Rule" id="MF_01147"/>
    </source>
</evidence>
<comment type="catalytic activity">
    <reaction evidence="7">
        <text>L-cysteinyl-[prolipoprotein] + a 1,2-diacyl-sn-glycero-3-phospho-(1'-sn-glycerol) = an S-1,2-diacyl-sn-glyceryl-L-cysteinyl-[prolipoprotein] + sn-glycerol 1-phosphate + H(+)</text>
        <dbReference type="Rhea" id="RHEA:56712"/>
        <dbReference type="Rhea" id="RHEA-COMP:14679"/>
        <dbReference type="Rhea" id="RHEA-COMP:14680"/>
        <dbReference type="ChEBI" id="CHEBI:15378"/>
        <dbReference type="ChEBI" id="CHEBI:29950"/>
        <dbReference type="ChEBI" id="CHEBI:57685"/>
        <dbReference type="ChEBI" id="CHEBI:64716"/>
        <dbReference type="ChEBI" id="CHEBI:140658"/>
        <dbReference type="EC" id="2.5.1.145"/>
    </reaction>
</comment>
<feature type="transmembrane region" description="Helical" evidence="7">
    <location>
        <begin position="117"/>
        <end position="136"/>
    </location>
</feature>
<accession>A0A5C6DMG9</accession>
<dbReference type="RefSeq" id="WP_146528145.1">
    <property type="nucleotide sequence ID" value="NZ_SJPV01000006.1"/>
</dbReference>
<keyword evidence="3 7" id="KW-0808">Transferase</keyword>
<dbReference type="OrthoDB" id="871140at2"/>
<comment type="function">
    <text evidence="7">Catalyzes the transfer of the diacylglyceryl group from phosphatidylglycerol to the sulfhydryl group of the N-terminal cysteine of a prolipoprotein, the first step in the formation of mature lipoproteins.</text>
</comment>